<keyword evidence="5 11" id="KW-0812">Transmembrane</keyword>
<dbReference type="Pfam" id="PF07715">
    <property type="entry name" value="Plug"/>
    <property type="match status" value="1"/>
</dbReference>
<dbReference type="AlphaFoldDB" id="A0A7L5BZ62"/>
<organism evidence="17 18">
    <name type="scientific">Pikeienuella piscinae</name>
    <dbReference type="NCBI Taxonomy" id="2748098"/>
    <lineage>
        <taxon>Bacteria</taxon>
        <taxon>Pseudomonadati</taxon>
        <taxon>Pseudomonadota</taxon>
        <taxon>Alphaproteobacteria</taxon>
        <taxon>Rhodobacterales</taxon>
        <taxon>Paracoccaceae</taxon>
        <taxon>Pikeienuella</taxon>
    </lineage>
</organism>
<dbReference type="InterPro" id="IPR039426">
    <property type="entry name" value="TonB-dep_rcpt-like"/>
</dbReference>
<evidence type="ECO:0000256" key="14">
    <source>
        <dbReference type="SAM" id="SignalP"/>
    </source>
</evidence>
<evidence type="ECO:0000256" key="2">
    <source>
        <dbReference type="ARBA" id="ARBA00009810"/>
    </source>
</evidence>
<reference evidence="17 18" key="1">
    <citation type="submission" date="2020-02" db="EMBL/GenBank/DDBJ databases">
        <title>complete genome sequence of Rhodobacteraceae bacterium.</title>
        <authorList>
            <person name="Park J."/>
            <person name="Kim Y.-S."/>
            <person name="Kim K.-H."/>
        </authorList>
    </citation>
    <scope>NUCLEOTIDE SEQUENCE [LARGE SCALE GENOMIC DNA]</scope>
    <source>
        <strain evidence="17 18">RR4-56</strain>
    </source>
</reference>
<evidence type="ECO:0000256" key="7">
    <source>
        <dbReference type="ARBA" id="ARBA00023077"/>
    </source>
</evidence>
<evidence type="ECO:0000256" key="6">
    <source>
        <dbReference type="ARBA" id="ARBA00022729"/>
    </source>
</evidence>
<dbReference type="InterPro" id="IPR036942">
    <property type="entry name" value="Beta-barrel_TonB_sf"/>
</dbReference>
<dbReference type="GO" id="GO:0015344">
    <property type="term" value="F:siderophore uptake transmembrane transporter activity"/>
    <property type="evidence" value="ECO:0007669"/>
    <property type="project" value="TreeGrafter"/>
</dbReference>
<keyword evidence="9 17" id="KW-0675">Receptor</keyword>
<accession>A0A7L5BZ62</accession>
<evidence type="ECO:0000313" key="18">
    <source>
        <dbReference type="Proteomes" id="UP000503336"/>
    </source>
</evidence>
<dbReference type="PROSITE" id="PS52016">
    <property type="entry name" value="TONB_DEPENDENT_REC_3"/>
    <property type="match status" value="1"/>
</dbReference>
<dbReference type="GO" id="GO:0044718">
    <property type="term" value="P:siderophore transmembrane transport"/>
    <property type="evidence" value="ECO:0007669"/>
    <property type="project" value="TreeGrafter"/>
</dbReference>
<gene>
    <name evidence="17" type="ORF">G5B40_17205</name>
</gene>
<feature type="short sequence motif" description="TonB C-terminal box" evidence="12">
    <location>
        <begin position="744"/>
        <end position="761"/>
    </location>
</feature>
<dbReference type="InterPro" id="IPR000531">
    <property type="entry name" value="Beta-barrel_TonB"/>
</dbReference>
<name>A0A7L5BZ62_9RHOB</name>
<evidence type="ECO:0000313" key="17">
    <source>
        <dbReference type="EMBL" id="QIE57022.1"/>
    </source>
</evidence>
<dbReference type="Proteomes" id="UP000503336">
    <property type="component" value="Chromosome"/>
</dbReference>
<evidence type="ECO:0000256" key="8">
    <source>
        <dbReference type="ARBA" id="ARBA00023136"/>
    </source>
</evidence>
<evidence type="ECO:0000259" key="15">
    <source>
        <dbReference type="Pfam" id="PF00593"/>
    </source>
</evidence>
<evidence type="ECO:0000256" key="1">
    <source>
        <dbReference type="ARBA" id="ARBA00004571"/>
    </source>
</evidence>
<dbReference type="RefSeq" id="WP_165101184.1">
    <property type="nucleotide sequence ID" value="NZ_CP049056.1"/>
</dbReference>
<dbReference type="CDD" id="cd01347">
    <property type="entry name" value="ligand_gated_channel"/>
    <property type="match status" value="1"/>
</dbReference>
<dbReference type="Pfam" id="PF00593">
    <property type="entry name" value="TonB_dep_Rec_b-barrel"/>
    <property type="match status" value="1"/>
</dbReference>
<comment type="similarity">
    <text evidence="2 11 13">Belongs to the TonB-dependent receptor family.</text>
</comment>
<dbReference type="InterPro" id="IPR010917">
    <property type="entry name" value="TonB_rcpt_CS"/>
</dbReference>
<dbReference type="GO" id="GO:0015232">
    <property type="term" value="F:heme transmembrane transporter activity"/>
    <property type="evidence" value="ECO:0007669"/>
    <property type="project" value="InterPro"/>
</dbReference>
<dbReference type="InterPro" id="IPR011276">
    <property type="entry name" value="TonB_haem/Hb_rcpt"/>
</dbReference>
<evidence type="ECO:0000256" key="4">
    <source>
        <dbReference type="ARBA" id="ARBA00022452"/>
    </source>
</evidence>
<proteinExistence type="inferred from homology"/>
<evidence type="ECO:0000256" key="13">
    <source>
        <dbReference type="RuleBase" id="RU003357"/>
    </source>
</evidence>
<dbReference type="Gene3D" id="2.170.130.10">
    <property type="entry name" value="TonB-dependent receptor, plug domain"/>
    <property type="match status" value="1"/>
</dbReference>
<dbReference type="InterPro" id="IPR012910">
    <property type="entry name" value="Plug_dom"/>
</dbReference>
<evidence type="ECO:0000256" key="10">
    <source>
        <dbReference type="ARBA" id="ARBA00023237"/>
    </source>
</evidence>
<feature type="signal peptide" evidence="14">
    <location>
        <begin position="1"/>
        <end position="23"/>
    </location>
</feature>
<keyword evidence="3 11" id="KW-0813">Transport</keyword>
<feature type="domain" description="TonB-dependent receptor-like beta-barrel" evidence="15">
    <location>
        <begin position="282"/>
        <end position="715"/>
    </location>
</feature>
<keyword evidence="6 14" id="KW-0732">Signal</keyword>
<dbReference type="GO" id="GO:0009279">
    <property type="term" value="C:cell outer membrane"/>
    <property type="evidence" value="ECO:0007669"/>
    <property type="project" value="UniProtKB-SubCell"/>
</dbReference>
<dbReference type="PANTHER" id="PTHR30069:SF29">
    <property type="entry name" value="HEMOGLOBIN AND HEMOGLOBIN-HAPTOGLOBIN-BINDING PROTEIN 1-RELATED"/>
    <property type="match status" value="1"/>
</dbReference>
<evidence type="ECO:0000259" key="16">
    <source>
        <dbReference type="Pfam" id="PF07715"/>
    </source>
</evidence>
<dbReference type="InterPro" id="IPR010949">
    <property type="entry name" value="TonB_Hb/transfer/lactofer_rcpt"/>
</dbReference>
<evidence type="ECO:0000256" key="12">
    <source>
        <dbReference type="PROSITE-ProRule" id="PRU10144"/>
    </source>
</evidence>
<evidence type="ECO:0000256" key="9">
    <source>
        <dbReference type="ARBA" id="ARBA00023170"/>
    </source>
</evidence>
<dbReference type="NCBIfam" id="TIGR01786">
    <property type="entry name" value="TonB-hemlactrns"/>
    <property type="match status" value="1"/>
</dbReference>
<dbReference type="NCBIfam" id="TIGR01785">
    <property type="entry name" value="TonB-hemin"/>
    <property type="match status" value="1"/>
</dbReference>
<comment type="subcellular location">
    <subcellularLocation>
        <location evidence="1 11">Cell outer membrane</location>
        <topology evidence="1 11">Multi-pass membrane protein</topology>
    </subcellularLocation>
</comment>
<keyword evidence="10 11" id="KW-0998">Cell outer membrane</keyword>
<sequence>MTITRRPLRAAVFAMLWTGAAGAQTFETANDGPPDDEAAPSRVIDLSPVTVYATRTERQVLDVPANVSVITGERIERENITDVQELMRYEPGIDVNRQTTSADPFNTFGGFTIRGVGGNRTQILVDGSRVPERIIDGTRDYLDLDFTKQVEIIRGPGSVLWGSDALGGIVAVETLDPEDLLEPGETFGGEASFSYDSFNNGTDGNLVVGGQVTPTIAVLGGVALGRTEEGELSQARADGGIYGCPRNLAFGATPCNRLDPTEEISRRFLGKIVFTPNAEHRIELSADFLNRKTDVDFNQTLGPVFSSLTGAPTGEVILDYDRELDLNRKRFALSHDWEVGASWLDSLSWTVSYAPQDYDRSGDELSTDVNGDTVQTLDFLGYSEDFLELDIQLNSSFEAMGASHVLTYGFDGDYTKTDYKRRDTLNNLTNGGTTETRGGGFNFANADTIRADFYIQDEITFGRFTLTPGLRYATYSLDPRPDADYQPVAGQEPRKVSDEKLTAKLGGIVRIDDNFSLYGNYAQGFKMPTAQQLYTSLPGTFFNLTPAPDLKPETVDSYELGVRGQFERGWFSVNGFYADYDDFIQAFYNPPGTNDFTYRNLSSVKVWGIEASAFAQIDENWRSSLSLSWQKGKQKVDPALPTTPFDVAPLMATIGVGYDIPQHGVSLDLIGNFATKVTRTSTPTRFKPDGYAVFDALASWEVVEDVSVNLGVFNLFNARYFQAPFPNTYDVAVSDAVARANPLELQTAPGRSFRLGLDVKF</sequence>
<dbReference type="PANTHER" id="PTHR30069">
    <property type="entry name" value="TONB-DEPENDENT OUTER MEMBRANE RECEPTOR"/>
    <property type="match status" value="1"/>
</dbReference>
<dbReference type="PROSITE" id="PS01156">
    <property type="entry name" value="TONB_DEPENDENT_REC_2"/>
    <property type="match status" value="1"/>
</dbReference>
<evidence type="ECO:0000256" key="11">
    <source>
        <dbReference type="PROSITE-ProRule" id="PRU01360"/>
    </source>
</evidence>
<dbReference type="InterPro" id="IPR037066">
    <property type="entry name" value="Plug_dom_sf"/>
</dbReference>
<dbReference type="KEGG" id="hdh:G5B40_17205"/>
<evidence type="ECO:0000256" key="3">
    <source>
        <dbReference type="ARBA" id="ARBA00022448"/>
    </source>
</evidence>
<feature type="chain" id="PRO_5029835750" evidence="14">
    <location>
        <begin position="24"/>
        <end position="761"/>
    </location>
</feature>
<keyword evidence="18" id="KW-1185">Reference proteome</keyword>
<dbReference type="Gene3D" id="2.40.170.20">
    <property type="entry name" value="TonB-dependent receptor, beta-barrel domain"/>
    <property type="match status" value="1"/>
</dbReference>
<dbReference type="EMBL" id="CP049056">
    <property type="protein sequence ID" value="QIE57022.1"/>
    <property type="molecule type" value="Genomic_DNA"/>
</dbReference>
<evidence type="ECO:0000256" key="5">
    <source>
        <dbReference type="ARBA" id="ARBA00022692"/>
    </source>
</evidence>
<protein>
    <submittedName>
        <fullName evidence="17">TonB-dependent hemoglobin/transferrin/lactoferrin family receptor</fullName>
    </submittedName>
</protein>
<feature type="domain" description="TonB-dependent receptor plug" evidence="16">
    <location>
        <begin position="61"/>
        <end position="169"/>
    </location>
</feature>
<keyword evidence="7 13" id="KW-0798">TonB box</keyword>
<keyword evidence="8 11" id="KW-0472">Membrane</keyword>
<dbReference type="SUPFAM" id="SSF56935">
    <property type="entry name" value="Porins"/>
    <property type="match status" value="1"/>
</dbReference>
<keyword evidence="4 11" id="KW-1134">Transmembrane beta strand</keyword>